<keyword evidence="2 3" id="KW-0175">Coiled coil</keyword>
<dbReference type="AlphaFoldDB" id="A0A098S4I9"/>
<feature type="domain" description="Multidrug resistance protein MdtA-like barrel-sandwich hybrid" evidence="6">
    <location>
        <begin position="64"/>
        <end position="236"/>
    </location>
</feature>
<dbReference type="STRING" id="1524460.IX84_16595"/>
<dbReference type="Gene3D" id="2.40.420.20">
    <property type="match status" value="1"/>
</dbReference>
<dbReference type="Pfam" id="PF25975">
    <property type="entry name" value="CzcB_C"/>
    <property type="match status" value="1"/>
</dbReference>
<gene>
    <name evidence="9" type="ORF">IX84_16595</name>
</gene>
<feature type="domain" description="YknX-like beta-barrel" evidence="8">
    <location>
        <begin position="256"/>
        <end position="323"/>
    </location>
</feature>
<proteinExistence type="predicted"/>
<evidence type="ECO:0000256" key="2">
    <source>
        <dbReference type="ARBA" id="ARBA00023054"/>
    </source>
</evidence>
<dbReference type="GO" id="GO:0030313">
    <property type="term" value="C:cell envelope"/>
    <property type="evidence" value="ECO:0007669"/>
    <property type="project" value="UniProtKB-SubCell"/>
</dbReference>
<reference evidence="9 10" key="1">
    <citation type="journal article" date="2014" name="Int. J. Syst. Evol. Microbiol.">
        <title>Phaeodactylibacter xiamenensis gen. nov., sp. nov., a member of the family Saprospiraceae isolated from the marine alga Phaeodactylum tricornutum.</title>
        <authorList>
            <person name="Chen Z.Jr."/>
            <person name="Lei X."/>
            <person name="Lai Q."/>
            <person name="Li Y."/>
            <person name="Zhang B."/>
            <person name="Zhang J."/>
            <person name="Zhang H."/>
            <person name="Yang L."/>
            <person name="Zheng W."/>
            <person name="Tian Y."/>
            <person name="Yu Z."/>
            <person name="Xu H.Jr."/>
            <person name="Zheng T."/>
        </authorList>
    </citation>
    <scope>NUCLEOTIDE SEQUENCE [LARGE SCALE GENOMIC DNA]</scope>
    <source>
        <strain evidence="9 10">KD52</strain>
    </source>
</reference>
<dbReference type="InterPro" id="IPR058625">
    <property type="entry name" value="MdtA-like_BSH"/>
</dbReference>
<protein>
    <submittedName>
        <fullName evidence="9">RND transporter</fullName>
    </submittedName>
</protein>
<dbReference type="Gene3D" id="1.10.287.470">
    <property type="entry name" value="Helix hairpin bin"/>
    <property type="match status" value="2"/>
</dbReference>
<dbReference type="Pfam" id="PF25990">
    <property type="entry name" value="Beta-barrel_YknX"/>
    <property type="match status" value="1"/>
</dbReference>
<dbReference type="Pfam" id="PF25876">
    <property type="entry name" value="HH_MFP_RND"/>
    <property type="match status" value="1"/>
</dbReference>
<keyword evidence="4" id="KW-0472">Membrane</keyword>
<evidence type="ECO:0000256" key="1">
    <source>
        <dbReference type="ARBA" id="ARBA00004196"/>
    </source>
</evidence>
<dbReference type="EMBL" id="JPOS01000038">
    <property type="protein sequence ID" value="KGE87259.1"/>
    <property type="molecule type" value="Genomic_DNA"/>
</dbReference>
<dbReference type="InterPro" id="IPR050465">
    <property type="entry name" value="UPF0194_transport"/>
</dbReference>
<evidence type="ECO:0000256" key="4">
    <source>
        <dbReference type="SAM" id="Phobius"/>
    </source>
</evidence>
<keyword evidence="10" id="KW-1185">Reference proteome</keyword>
<dbReference type="Gene3D" id="2.40.50.100">
    <property type="match status" value="1"/>
</dbReference>
<organism evidence="9 10">
    <name type="scientific">Phaeodactylibacter xiamenensis</name>
    <dbReference type="NCBI Taxonomy" id="1524460"/>
    <lineage>
        <taxon>Bacteria</taxon>
        <taxon>Pseudomonadati</taxon>
        <taxon>Bacteroidota</taxon>
        <taxon>Saprospiria</taxon>
        <taxon>Saprospirales</taxon>
        <taxon>Haliscomenobacteraceae</taxon>
        <taxon>Phaeodactylibacter</taxon>
    </lineage>
</organism>
<dbReference type="Gene3D" id="2.40.30.170">
    <property type="match status" value="1"/>
</dbReference>
<feature type="domain" description="Multidrug resistance protein MdtA-like alpha-helical hairpin" evidence="5">
    <location>
        <begin position="126"/>
        <end position="188"/>
    </location>
</feature>
<evidence type="ECO:0000259" key="6">
    <source>
        <dbReference type="Pfam" id="PF25917"/>
    </source>
</evidence>
<keyword evidence="4" id="KW-1133">Transmembrane helix</keyword>
<dbReference type="Proteomes" id="UP000029736">
    <property type="component" value="Unassembled WGS sequence"/>
</dbReference>
<comment type="subcellular location">
    <subcellularLocation>
        <location evidence="1">Cell envelope</location>
    </subcellularLocation>
</comment>
<feature type="transmembrane region" description="Helical" evidence="4">
    <location>
        <begin position="12"/>
        <end position="28"/>
    </location>
</feature>
<accession>A0A098S4I9</accession>
<feature type="domain" description="CzcB-like C-terminal circularly permuted SH3-like" evidence="7">
    <location>
        <begin position="392"/>
        <end position="431"/>
    </location>
</feature>
<keyword evidence="4" id="KW-0812">Transmembrane</keyword>
<dbReference type="InterPro" id="IPR058636">
    <property type="entry name" value="Beta-barrel_YknX"/>
</dbReference>
<evidence type="ECO:0000313" key="9">
    <source>
        <dbReference type="EMBL" id="KGE87259.1"/>
    </source>
</evidence>
<dbReference type="InterPro" id="IPR058649">
    <property type="entry name" value="CzcB_C"/>
</dbReference>
<dbReference type="PANTHER" id="PTHR32347">
    <property type="entry name" value="EFFLUX SYSTEM COMPONENT YKNX-RELATED"/>
    <property type="match status" value="1"/>
</dbReference>
<evidence type="ECO:0000259" key="7">
    <source>
        <dbReference type="Pfam" id="PF25975"/>
    </source>
</evidence>
<sequence>MSKTKKRSNTIIFVLIGLIAILVAVVIWRNQSKPKGEKVITEQAEKRTIVEEVSASGKVFPQTEVKISSDVSGEIVDLLIEEGDSVVSGQLLARIDPDAFESQVERGAASVNSAKAQLANARAQIEQFTAQKEQIEAQLINAREIQDRNKPLYEDGVISEADYQQSLANLRALEANLRSAEANVKAAKQSAEAAAYTVQSSEASLKELKTSLRRTEIFAPMSGIISRLDVEEGERVVGTIQMAGTEMMRIANLNAMEVRVEVSENDIPRVTVGDEVAIEVDAYIDRVFKGKVTQIANSATNAASAASLTSDQVTNFEVRINIDPASYDDLITPSKPYPFRPGMSASVDIRTEVANGVLSIPIQAVTTREREDDEKPEAKPAALEEEEQDLMEVVFVASIDTVRMQKVKTGVQDDTYIEVVEGLKEGDEVVTGPYAAVARKLKSGEKIQVVDEDELYKRDND</sequence>
<dbReference type="RefSeq" id="WP_044222849.1">
    <property type="nucleotide sequence ID" value="NZ_JBKAGJ010000021.1"/>
</dbReference>
<name>A0A098S4I9_9BACT</name>
<feature type="coiled-coil region" evidence="3">
    <location>
        <begin position="111"/>
        <end position="190"/>
    </location>
</feature>
<comment type="caution">
    <text evidence="9">The sequence shown here is derived from an EMBL/GenBank/DDBJ whole genome shotgun (WGS) entry which is preliminary data.</text>
</comment>
<dbReference type="Pfam" id="PF25917">
    <property type="entry name" value="BSH_RND"/>
    <property type="match status" value="1"/>
</dbReference>
<evidence type="ECO:0000259" key="8">
    <source>
        <dbReference type="Pfam" id="PF25990"/>
    </source>
</evidence>
<dbReference type="InterPro" id="IPR058624">
    <property type="entry name" value="MdtA-like_HH"/>
</dbReference>
<dbReference type="SUPFAM" id="SSF111369">
    <property type="entry name" value="HlyD-like secretion proteins"/>
    <property type="match status" value="3"/>
</dbReference>
<evidence type="ECO:0000256" key="3">
    <source>
        <dbReference type="SAM" id="Coils"/>
    </source>
</evidence>
<evidence type="ECO:0000313" key="10">
    <source>
        <dbReference type="Proteomes" id="UP000029736"/>
    </source>
</evidence>
<dbReference type="OrthoDB" id="9809068at2"/>
<evidence type="ECO:0000259" key="5">
    <source>
        <dbReference type="Pfam" id="PF25876"/>
    </source>
</evidence>